<keyword evidence="3" id="KW-1185">Reference proteome</keyword>
<dbReference type="SUPFAM" id="SSF46894">
    <property type="entry name" value="C-terminal effector domain of the bipartite response regulators"/>
    <property type="match status" value="1"/>
</dbReference>
<name>A0ABT7XL48_9NEIS</name>
<dbReference type="Proteomes" id="UP001168540">
    <property type="component" value="Unassembled WGS sequence"/>
</dbReference>
<proteinExistence type="predicted"/>
<sequence length="404" mass="44502">MAQALLRPVHTREEIPCVVSADIPNVPTIHPAELSALLDSLYEGATENPPWRSFLELLREQLDCSHATLILRPPAQNWSGVMINAGHVSTEGLASYNTHFFALDPFIGLPENQVVTAAELLGEQAWRDNAFYREFVEPHGILHILGADLKVAGGIECRLRLCRGADDVPFSPYDKAVCWQLLSHLKRAVKMHSTLGQLEVERQMYAGAVDRMLIGTIVLNERGDIIKINRHGQDILAEADGLKLVKGHLQAEYGQEHRELQRLIKQALQQRNGGRGSGGPSVVEAISLTRPSGNGKIGVLVRAAPEDEWNDSAERPAVVIFLRDPESRSQPSHEIVMRLFDLTPSEAALATLLADGMTLDEASDEMGIRRNTARAHLRSIFSKTGVTRQTTLVRVLLNSVVTLG</sequence>
<dbReference type="RefSeq" id="WP_289829076.1">
    <property type="nucleotide sequence ID" value="NZ_JAUEDK010000008.1"/>
</dbReference>
<reference evidence="2" key="1">
    <citation type="submission" date="2023-06" db="EMBL/GenBank/DDBJ databases">
        <authorList>
            <person name="Zhang S."/>
        </authorList>
    </citation>
    <scope>NUCLEOTIDE SEQUENCE</scope>
    <source>
        <strain evidence="2">SG2303</strain>
    </source>
</reference>
<evidence type="ECO:0000313" key="3">
    <source>
        <dbReference type="Proteomes" id="UP001168540"/>
    </source>
</evidence>
<dbReference type="EMBL" id="JAUEDK010000008">
    <property type="protein sequence ID" value="MDN0074505.1"/>
    <property type="molecule type" value="Genomic_DNA"/>
</dbReference>
<dbReference type="InterPro" id="IPR016032">
    <property type="entry name" value="Sig_transdc_resp-reg_C-effctor"/>
</dbReference>
<feature type="domain" description="HTH luxR-type" evidence="1">
    <location>
        <begin position="339"/>
        <end position="396"/>
    </location>
</feature>
<dbReference type="SMART" id="SM00421">
    <property type="entry name" value="HTH_LUXR"/>
    <property type="match status" value="1"/>
</dbReference>
<dbReference type="CDD" id="cd06170">
    <property type="entry name" value="LuxR_C_like"/>
    <property type="match status" value="1"/>
</dbReference>
<protein>
    <submittedName>
        <fullName evidence="2">Helix-turn-helix transcriptional regulator</fullName>
    </submittedName>
</protein>
<dbReference type="InterPro" id="IPR036388">
    <property type="entry name" value="WH-like_DNA-bd_sf"/>
</dbReference>
<dbReference type="InterPro" id="IPR000792">
    <property type="entry name" value="Tscrpt_reg_LuxR_C"/>
</dbReference>
<evidence type="ECO:0000313" key="2">
    <source>
        <dbReference type="EMBL" id="MDN0074505.1"/>
    </source>
</evidence>
<organism evidence="2 3">
    <name type="scientific">Crenobacter oryzisoli</name>
    <dbReference type="NCBI Taxonomy" id="3056844"/>
    <lineage>
        <taxon>Bacteria</taxon>
        <taxon>Pseudomonadati</taxon>
        <taxon>Pseudomonadota</taxon>
        <taxon>Betaproteobacteria</taxon>
        <taxon>Neisseriales</taxon>
        <taxon>Neisseriaceae</taxon>
        <taxon>Crenobacter</taxon>
    </lineage>
</organism>
<gene>
    <name evidence="2" type="ORF">QU481_06290</name>
</gene>
<dbReference type="Gene3D" id="1.10.10.10">
    <property type="entry name" value="Winged helix-like DNA-binding domain superfamily/Winged helix DNA-binding domain"/>
    <property type="match status" value="1"/>
</dbReference>
<dbReference type="Pfam" id="PF00196">
    <property type="entry name" value="GerE"/>
    <property type="match status" value="1"/>
</dbReference>
<accession>A0ABT7XL48</accession>
<evidence type="ECO:0000259" key="1">
    <source>
        <dbReference type="SMART" id="SM00421"/>
    </source>
</evidence>
<comment type="caution">
    <text evidence="2">The sequence shown here is derived from an EMBL/GenBank/DDBJ whole genome shotgun (WGS) entry which is preliminary data.</text>
</comment>